<dbReference type="Pfam" id="PF11176">
    <property type="entry name" value="Tma16"/>
    <property type="match status" value="1"/>
</dbReference>
<evidence type="ECO:0000256" key="2">
    <source>
        <dbReference type="SAM" id="MobiDB-lite"/>
    </source>
</evidence>
<dbReference type="Gene3D" id="1.20.1440.170">
    <property type="entry name" value="Translation machinery-associated protein 16-like"/>
    <property type="match status" value="1"/>
</dbReference>
<proteinExistence type="inferred from homology"/>
<evidence type="ECO:0000256" key="1">
    <source>
        <dbReference type="ARBA" id="ARBA00034127"/>
    </source>
</evidence>
<reference evidence="3 4" key="1">
    <citation type="journal article" date="2017" name="PLoS Biol.">
        <title>The sea cucumber genome provides insights into morphological evolution and visceral regeneration.</title>
        <authorList>
            <person name="Zhang X."/>
            <person name="Sun L."/>
            <person name="Yuan J."/>
            <person name="Sun Y."/>
            <person name="Gao Y."/>
            <person name="Zhang L."/>
            <person name="Li S."/>
            <person name="Dai H."/>
            <person name="Hamel J.F."/>
            <person name="Liu C."/>
            <person name="Yu Y."/>
            <person name="Liu S."/>
            <person name="Lin W."/>
            <person name="Guo K."/>
            <person name="Jin S."/>
            <person name="Xu P."/>
            <person name="Storey K.B."/>
            <person name="Huan P."/>
            <person name="Zhang T."/>
            <person name="Zhou Y."/>
            <person name="Zhang J."/>
            <person name="Lin C."/>
            <person name="Li X."/>
            <person name="Xing L."/>
            <person name="Huo D."/>
            <person name="Sun M."/>
            <person name="Wang L."/>
            <person name="Mercier A."/>
            <person name="Li F."/>
            <person name="Yang H."/>
            <person name="Xiang J."/>
        </authorList>
    </citation>
    <scope>NUCLEOTIDE SEQUENCE [LARGE SCALE GENOMIC DNA]</scope>
    <source>
        <strain evidence="3">Shaxun</strain>
        <tissue evidence="3">Muscle</tissue>
    </source>
</reference>
<comment type="similarity">
    <text evidence="1">Belongs to the TMA16 family.</text>
</comment>
<feature type="compositionally biased region" description="Acidic residues" evidence="2">
    <location>
        <begin position="191"/>
        <end position="220"/>
    </location>
</feature>
<dbReference type="PANTHER" id="PTHR13349:SF2">
    <property type="entry name" value="TRANSLATION MACHINERY-ASSOCIATED PROTEIN 16"/>
    <property type="match status" value="1"/>
</dbReference>
<keyword evidence="4" id="KW-1185">Reference proteome</keyword>
<comment type="caution">
    <text evidence="3">The sequence shown here is derived from an EMBL/GenBank/DDBJ whole genome shotgun (WGS) entry which is preliminary data.</text>
</comment>
<sequence>MELRSLFRLYKDNIANVMNNFLIYNVTPKSTKHAKAKKLIHPNSRKAHKVGAKEIHNDKVKKVHRATSLKQSVQQEKMLWVKEHLDEEKNIYSKQELCELVERYLERFDEEMEQINIIQGISARKSNQHAPRESAIRLTLQKERTDFETCGIEMPDLCNGKILKILKAWQGEAKYLQNIKLRRVKKLTETESNENEEEEVGEDEDIQGEEELKEFVDEDDDRSKLDEGSKKDDEDMEDKT</sequence>
<dbReference type="AlphaFoldDB" id="A0A2G8JPA0"/>
<dbReference type="InterPro" id="IPR038356">
    <property type="entry name" value="Tma16_sf"/>
</dbReference>
<dbReference type="FunFam" id="1.20.1440.170:FF:000001">
    <property type="entry name" value="Translation machinery-associated 16 homolog"/>
    <property type="match status" value="1"/>
</dbReference>
<protein>
    <submittedName>
        <fullName evidence="3">Putative translation machinery-associated protein 16</fullName>
    </submittedName>
</protein>
<dbReference type="STRING" id="307972.A0A2G8JPA0"/>
<feature type="compositionally biased region" description="Basic and acidic residues" evidence="2">
    <location>
        <begin position="221"/>
        <end position="240"/>
    </location>
</feature>
<dbReference type="InterPro" id="IPR021346">
    <property type="entry name" value="Tma16"/>
</dbReference>
<name>A0A2G8JPA0_STIJA</name>
<dbReference type="OrthoDB" id="270284at2759"/>
<gene>
    <name evidence="3" type="ORF">BSL78_25630</name>
</gene>
<dbReference type="PANTHER" id="PTHR13349">
    <property type="entry name" value="TRANSLATION MACHINERY-ASSOCIATED PROTEIN 16"/>
    <property type="match status" value="1"/>
</dbReference>
<organism evidence="3 4">
    <name type="scientific">Stichopus japonicus</name>
    <name type="common">Sea cucumber</name>
    <dbReference type="NCBI Taxonomy" id="307972"/>
    <lineage>
        <taxon>Eukaryota</taxon>
        <taxon>Metazoa</taxon>
        <taxon>Echinodermata</taxon>
        <taxon>Eleutherozoa</taxon>
        <taxon>Echinozoa</taxon>
        <taxon>Holothuroidea</taxon>
        <taxon>Aspidochirotacea</taxon>
        <taxon>Aspidochirotida</taxon>
        <taxon>Stichopodidae</taxon>
        <taxon>Apostichopus</taxon>
    </lineage>
</organism>
<evidence type="ECO:0000313" key="3">
    <source>
        <dbReference type="EMBL" id="PIK37540.1"/>
    </source>
</evidence>
<dbReference type="EMBL" id="MRZV01001486">
    <property type="protein sequence ID" value="PIK37540.1"/>
    <property type="molecule type" value="Genomic_DNA"/>
</dbReference>
<accession>A0A2G8JPA0</accession>
<dbReference type="GO" id="GO:0005634">
    <property type="term" value="C:nucleus"/>
    <property type="evidence" value="ECO:0007669"/>
    <property type="project" value="TreeGrafter"/>
</dbReference>
<feature type="region of interest" description="Disordered" evidence="2">
    <location>
        <begin position="188"/>
        <end position="240"/>
    </location>
</feature>
<evidence type="ECO:0000313" key="4">
    <source>
        <dbReference type="Proteomes" id="UP000230750"/>
    </source>
</evidence>
<dbReference type="Proteomes" id="UP000230750">
    <property type="component" value="Unassembled WGS sequence"/>
</dbReference>